<dbReference type="InterPro" id="IPR002302">
    <property type="entry name" value="Leu-tRNA-ligase"/>
</dbReference>
<evidence type="ECO:0000313" key="11">
    <source>
        <dbReference type="EMBL" id="MDK6900438.1"/>
    </source>
</evidence>
<evidence type="ECO:0000256" key="2">
    <source>
        <dbReference type="ARBA" id="ARBA00013164"/>
    </source>
</evidence>
<evidence type="ECO:0000256" key="6">
    <source>
        <dbReference type="ARBA" id="ARBA00022840"/>
    </source>
</evidence>
<comment type="similarity">
    <text evidence="1">Belongs to the class-I aminoacyl-tRNA synthetase family.</text>
</comment>
<feature type="domain" description="Methionyl/Valyl/Leucyl/Isoleucyl-tRNA synthetase anticodon-binding" evidence="10">
    <location>
        <begin position="18"/>
        <end position="136"/>
    </location>
</feature>
<proteinExistence type="inferred from homology"/>
<accession>A0AAW6XWC4</accession>
<dbReference type="GO" id="GO:0004823">
    <property type="term" value="F:leucine-tRNA ligase activity"/>
    <property type="evidence" value="ECO:0007669"/>
    <property type="project" value="UniProtKB-EC"/>
</dbReference>
<dbReference type="GO" id="GO:0005829">
    <property type="term" value="C:cytosol"/>
    <property type="evidence" value="ECO:0007669"/>
    <property type="project" value="TreeGrafter"/>
</dbReference>
<dbReference type="PANTHER" id="PTHR43740">
    <property type="entry name" value="LEUCYL-TRNA SYNTHETASE"/>
    <property type="match status" value="1"/>
</dbReference>
<dbReference type="PANTHER" id="PTHR43740:SF2">
    <property type="entry name" value="LEUCINE--TRNA LIGASE, MITOCHONDRIAL"/>
    <property type="match status" value="1"/>
</dbReference>
<dbReference type="InterPro" id="IPR013155">
    <property type="entry name" value="M/V/L/I-tRNA-synth_anticd-bd"/>
</dbReference>
<evidence type="ECO:0000256" key="4">
    <source>
        <dbReference type="ARBA" id="ARBA00022598"/>
    </source>
</evidence>
<keyword evidence="3" id="KW-0963">Cytoplasm</keyword>
<keyword evidence="8" id="KW-0030">Aminoacyl-tRNA synthetase</keyword>
<sequence length="143" mass="15852">NVLDENTGEVTVTEEELDRKTAKLLARTIADVTVEYDNMRINTAIAKMIVLNNHLTGLKQVPRKAVEPLVLMLSPVAPHIAEELWQILGHEDSIARVSFPVVTDESLLEEDEVTCIVQIQGKVRERLSVSPSISAEELQEAAL</sequence>
<dbReference type="GO" id="GO:0005524">
    <property type="term" value="F:ATP binding"/>
    <property type="evidence" value="ECO:0007669"/>
    <property type="project" value="UniProtKB-KW"/>
</dbReference>
<evidence type="ECO:0000259" key="10">
    <source>
        <dbReference type="Pfam" id="PF08264"/>
    </source>
</evidence>
<gene>
    <name evidence="11" type="ORF">QP229_10810</name>
</gene>
<evidence type="ECO:0000256" key="3">
    <source>
        <dbReference type="ARBA" id="ARBA00022490"/>
    </source>
</evidence>
<evidence type="ECO:0000256" key="7">
    <source>
        <dbReference type="ARBA" id="ARBA00022917"/>
    </source>
</evidence>
<organism evidence="11 12">
    <name type="scientific">Streptococcus agalactiae</name>
    <dbReference type="NCBI Taxonomy" id="1311"/>
    <lineage>
        <taxon>Bacteria</taxon>
        <taxon>Bacillati</taxon>
        <taxon>Bacillota</taxon>
        <taxon>Bacilli</taxon>
        <taxon>Lactobacillales</taxon>
        <taxon>Streptococcaceae</taxon>
        <taxon>Streptococcus</taxon>
    </lineage>
</organism>
<dbReference type="Gene3D" id="1.10.730.10">
    <property type="entry name" value="Isoleucyl-tRNA Synthetase, Domain 1"/>
    <property type="match status" value="1"/>
</dbReference>
<keyword evidence="6" id="KW-0067">ATP-binding</keyword>
<dbReference type="Proteomes" id="UP001230629">
    <property type="component" value="Unassembled WGS sequence"/>
</dbReference>
<dbReference type="EMBL" id="JASOIH010000096">
    <property type="protein sequence ID" value="MDK6900438.1"/>
    <property type="molecule type" value="Genomic_DNA"/>
</dbReference>
<feature type="non-terminal residue" evidence="11">
    <location>
        <position position="143"/>
    </location>
</feature>
<keyword evidence="7" id="KW-0648">Protein biosynthesis</keyword>
<reference evidence="11" key="1">
    <citation type="submission" date="2023-05" db="EMBL/GenBank/DDBJ databases">
        <title>Cataloging the Phylogenetic Diversity of Human Bladder Bacteria.</title>
        <authorList>
            <person name="Du J."/>
        </authorList>
    </citation>
    <scope>NUCLEOTIDE SEQUENCE</scope>
    <source>
        <strain evidence="11">UMB8703</strain>
    </source>
</reference>
<keyword evidence="5" id="KW-0547">Nucleotide-binding</keyword>
<keyword evidence="4 11" id="KW-0436">Ligase</keyword>
<evidence type="ECO:0000256" key="8">
    <source>
        <dbReference type="ARBA" id="ARBA00023146"/>
    </source>
</evidence>
<comment type="catalytic activity">
    <reaction evidence="9">
        <text>tRNA(Leu) + L-leucine + ATP = L-leucyl-tRNA(Leu) + AMP + diphosphate</text>
        <dbReference type="Rhea" id="RHEA:11688"/>
        <dbReference type="Rhea" id="RHEA-COMP:9613"/>
        <dbReference type="Rhea" id="RHEA-COMP:9622"/>
        <dbReference type="ChEBI" id="CHEBI:30616"/>
        <dbReference type="ChEBI" id="CHEBI:33019"/>
        <dbReference type="ChEBI" id="CHEBI:57427"/>
        <dbReference type="ChEBI" id="CHEBI:78442"/>
        <dbReference type="ChEBI" id="CHEBI:78494"/>
        <dbReference type="ChEBI" id="CHEBI:456215"/>
        <dbReference type="EC" id="6.1.1.4"/>
    </reaction>
</comment>
<evidence type="ECO:0000313" key="12">
    <source>
        <dbReference type="Proteomes" id="UP001230629"/>
    </source>
</evidence>
<dbReference type="AlphaFoldDB" id="A0AAW6XWC4"/>
<dbReference type="RefSeq" id="WP_285312095.1">
    <property type="nucleotide sequence ID" value="NZ_JASOIH010000096.1"/>
</dbReference>
<comment type="caution">
    <text evidence="11">The sequence shown here is derived from an EMBL/GenBank/DDBJ whole genome shotgun (WGS) entry which is preliminary data.</text>
</comment>
<protein>
    <recommendedName>
        <fullName evidence="2">leucine--tRNA ligase</fullName>
        <ecNumber evidence="2">6.1.1.4</ecNumber>
    </recommendedName>
</protein>
<dbReference type="Pfam" id="PF08264">
    <property type="entry name" value="Anticodon_1"/>
    <property type="match status" value="1"/>
</dbReference>
<dbReference type="GO" id="GO:0006429">
    <property type="term" value="P:leucyl-tRNA aminoacylation"/>
    <property type="evidence" value="ECO:0007669"/>
    <property type="project" value="InterPro"/>
</dbReference>
<dbReference type="SUPFAM" id="SSF47323">
    <property type="entry name" value="Anticodon-binding domain of a subclass of class I aminoacyl-tRNA synthetases"/>
    <property type="match status" value="1"/>
</dbReference>
<evidence type="ECO:0000256" key="9">
    <source>
        <dbReference type="ARBA" id="ARBA00047469"/>
    </source>
</evidence>
<name>A0AAW6XWC4_STRAG</name>
<evidence type="ECO:0000256" key="1">
    <source>
        <dbReference type="ARBA" id="ARBA00005594"/>
    </source>
</evidence>
<dbReference type="InterPro" id="IPR009080">
    <property type="entry name" value="tRNAsynth_Ia_anticodon-bd"/>
</dbReference>
<evidence type="ECO:0000256" key="5">
    <source>
        <dbReference type="ARBA" id="ARBA00022741"/>
    </source>
</evidence>
<feature type="non-terminal residue" evidence="11">
    <location>
        <position position="1"/>
    </location>
</feature>
<dbReference type="EC" id="6.1.1.4" evidence="2"/>